<feature type="domain" description="DUF7305" evidence="1">
    <location>
        <begin position="159"/>
        <end position="293"/>
    </location>
</feature>
<feature type="non-terminal residue" evidence="2">
    <location>
        <position position="1"/>
    </location>
</feature>
<proteinExistence type="predicted"/>
<organism evidence="2">
    <name type="scientific">marine sediment metagenome</name>
    <dbReference type="NCBI Taxonomy" id="412755"/>
    <lineage>
        <taxon>unclassified sequences</taxon>
        <taxon>metagenomes</taxon>
        <taxon>ecological metagenomes</taxon>
    </lineage>
</organism>
<dbReference type="EMBL" id="BARU01018194">
    <property type="protein sequence ID" value="GAH53599.1"/>
    <property type="molecule type" value="Genomic_DNA"/>
</dbReference>
<accession>X1HIF1</accession>
<dbReference type="AlphaFoldDB" id="X1HIF1"/>
<evidence type="ECO:0000313" key="2">
    <source>
        <dbReference type="EMBL" id="GAH53599.1"/>
    </source>
</evidence>
<protein>
    <recommendedName>
        <fullName evidence="1">DUF7305 domain-containing protein</fullName>
    </recommendedName>
</protein>
<reference evidence="2" key="1">
    <citation type="journal article" date="2014" name="Front. Microbiol.">
        <title>High frequency of phylogenetically diverse reductive dehalogenase-homologous genes in deep subseafloor sedimentary metagenomes.</title>
        <authorList>
            <person name="Kawai M."/>
            <person name="Futagami T."/>
            <person name="Toyoda A."/>
            <person name="Takaki Y."/>
            <person name="Nishi S."/>
            <person name="Hori S."/>
            <person name="Arai W."/>
            <person name="Tsubouchi T."/>
            <person name="Morono Y."/>
            <person name="Uchiyama I."/>
            <person name="Ito T."/>
            <person name="Fujiyama A."/>
            <person name="Inagaki F."/>
            <person name="Takami H."/>
        </authorList>
    </citation>
    <scope>NUCLEOTIDE SEQUENCE</scope>
    <source>
        <strain evidence="2">Expedition CK06-06</strain>
    </source>
</reference>
<name>X1HIF1_9ZZZZ</name>
<sequence length="294" mass="31387">WDDSTLPQATDEMLPNSDAILSYTVTGDIVNGFTVECIGKSGLAERKINATLQLQGPFETAIFADATIDLKNGTVVDWYNFGENEGNLQIGTNSTEPASIDLKNGATVNGDVVVGAGGDPDVVINSTWATITGETYALTERYELPPITVPQHLQELPSQGTIDESTTITTSGKYDEIDLENDNIITIDGPVTLYIIGDVILKNSAELQVVDAETNPDASLVLYLGGDAEVKNSGAINNMADDAKKVKIYGLDSCESIILKNNSNFYGTIYAPNADVEMMNSADLFGAVVARSFV</sequence>
<dbReference type="InterPro" id="IPR055729">
    <property type="entry name" value="DUF7305"/>
</dbReference>
<feature type="non-terminal residue" evidence="2">
    <location>
        <position position="294"/>
    </location>
</feature>
<evidence type="ECO:0000259" key="1">
    <source>
        <dbReference type="Pfam" id="PF23981"/>
    </source>
</evidence>
<comment type="caution">
    <text evidence="2">The sequence shown here is derived from an EMBL/GenBank/DDBJ whole genome shotgun (WGS) entry which is preliminary data.</text>
</comment>
<gene>
    <name evidence="2" type="ORF">S03H2_30093</name>
</gene>
<dbReference type="Pfam" id="PF23981">
    <property type="entry name" value="DUF7305"/>
    <property type="match status" value="1"/>
</dbReference>